<evidence type="ECO:0000313" key="2">
    <source>
        <dbReference type="Proteomes" id="UP000199532"/>
    </source>
</evidence>
<dbReference type="EMBL" id="FNXY01000003">
    <property type="protein sequence ID" value="SEI75740.1"/>
    <property type="molecule type" value="Genomic_DNA"/>
</dbReference>
<sequence>MRATAIVLLLVFVFSCKKDEIERNKSGAIKATVCGVNYPVQELPWLRKLIQEAKDRKEDNILTVKLVEVNGNPIFNYYTSYMSCIGCISYGCDGSRIDISKLSATETQEYNNKIISGSGKVTVLWPEK</sequence>
<dbReference type="AlphaFoldDB" id="A0A1H6THJ7"/>
<dbReference type="OrthoDB" id="1098690at2"/>
<proteinExistence type="predicted"/>
<dbReference type="RefSeq" id="WP_143072081.1">
    <property type="nucleotide sequence ID" value="NZ_FNXY01000003.1"/>
</dbReference>
<dbReference type="STRING" id="408657.SAMN04487995_2052"/>
<gene>
    <name evidence="1" type="ORF">SAMN04487995_2052</name>
</gene>
<name>A0A1H6THJ7_9BACT</name>
<organism evidence="1 2">
    <name type="scientific">Dyadobacter koreensis</name>
    <dbReference type="NCBI Taxonomy" id="408657"/>
    <lineage>
        <taxon>Bacteria</taxon>
        <taxon>Pseudomonadati</taxon>
        <taxon>Bacteroidota</taxon>
        <taxon>Cytophagia</taxon>
        <taxon>Cytophagales</taxon>
        <taxon>Spirosomataceae</taxon>
        <taxon>Dyadobacter</taxon>
    </lineage>
</organism>
<keyword evidence="2" id="KW-1185">Reference proteome</keyword>
<evidence type="ECO:0008006" key="3">
    <source>
        <dbReference type="Google" id="ProtNLM"/>
    </source>
</evidence>
<dbReference type="PROSITE" id="PS51257">
    <property type="entry name" value="PROKAR_LIPOPROTEIN"/>
    <property type="match status" value="1"/>
</dbReference>
<protein>
    <recommendedName>
        <fullName evidence="3">Lipoprotein</fullName>
    </recommendedName>
</protein>
<reference evidence="1 2" key="1">
    <citation type="submission" date="2016-10" db="EMBL/GenBank/DDBJ databases">
        <authorList>
            <person name="de Groot N.N."/>
        </authorList>
    </citation>
    <scope>NUCLEOTIDE SEQUENCE [LARGE SCALE GENOMIC DNA]</scope>
    <source>
        <strain evidence="1 2">DSM 19938</strain>
    </source>
</reference>
<dbReference type="Proteomes" id="UP000199532">
    <property type="component" value="Unassembled WGS sequence"/>
</dbReference>
<evidence type="ECO:0000313" key="1">
    <source>
        <dbReference type="EMBL" id="SEI75740.1"/>
    </source>
</evidence>
<accession>A0A1H6THJ7</accession>